<evidence type="ECO:0008006" key="3">
    <source>
        <dbReference type="Google" id="ProtNLM"/>
    </source>
</evidence>
<keyword evidence="2" id="KW-1185">Reference proteome</keyword>
<dbReference type="AlphaFoldDB" id="A0A1U7M119"/>
<comment type="caution">
    <text evidence="1">The sequence shown here is derived from an EMBL/GenBank/DDBJ whole genome shotgun (WGS) entry which is preliminary data.</text>
</comment>
<reference evidence="1 2" key="1">
    <citation type="journal article" date="2016" name="Appl. Environ. Microbiol.">
        <title>Function and Phylogeny of Bacterial Butyryl Coenzyme A:Acetate Transferases and Their Diversity in the Proximal Colon of Swine.</title>
        <authorList>
            <person name="Trachsel J."/>
            <person name="Bayles D.O."/>
            <person name="Looft T."/>
            <person name="Levine U.Y."/>
            <person name="Allen H.K."/>
        </authorList>
    </citation>
    <scope>NUCLEOTIDE SEQUENCE [LARGE SCALE GENOMIC DNA]</scope>
    <source>
        <strain evidence="1 2">35-6-1</strain>
    </source>
</reference>
<name>A0A1U7M119_9FIRM</name>
<dbReference type="SUPFAM" id="SSF53335">
    <property type="entry name" value="S-adenosyl-L-methionine-dependent methyltransferases"/>
    <property type="match status" value="2"/>
</dbReference>
<organism evidence="1 2">
    <name type="scientific">Peptoniphilus porci</name>
    <dbReference type="NCBI Taxonomy" id="2652280"/>
    <lineage>
        <taxon>Bacteria</taxon>
        <taxon>Bacillati</taxon>
        <taxon>Bacillota</taxon>
        <taxon>Tissierellia</taxon>
        <taxon>Tissierellales</taxon>
        <taxon>Peptoniphilaceae</taxon>
        <taxon>Peptoniphilus</taxon>
    </lineage>
</organism>
<protein>
    <recommendedName>
        <fullName evidence="3">Modification methylase</fullName>
    </recommendedName>
</protein>
<proteinExistence type="predicted"/>
<dbReference type="Gene3D" id="3.40.50.150">
    <property type="entry name" value="Vaccinia Virus protein VP39"/>
    <property type="match status" value="2"/>
</dbReference>
<evidence type="ECO:0000313" key="2">
    <source>
        <dbReference type="Proteomes" id="UP000187166"/>
    </source>
</evidence>
<gene>
    <name evidence="1" type="ORF">BIV18_07410</name>
</gene>
<dbReference type="Proteomes" id="UP000187166">
    <property type="component" value="Unassembled WGS sequence"/>
</dbReference>
<accession>A0A1U7M119</accession>
<dbReference type="InterPro" id="IPR029063">
    <property type="entry name" value="SAM-dependent_MTases_sf"/>
</dbReference>
<evidence type="ECO:0000313" key="1">
    <source>
        <dbReference type="EMBL" id="OLR65349.1"/>
    </source>
</evidence>
<dbReference type="EMBL" id="MJIH01000001">
    <property type="protein sequence ID" value="OLR65349.1"/>
    <property type="molecule type" value="Genomic_DNA"/>
</dbReference>
<dbReference type="STRING" id="1465756.BIV18_07410"/>
<sequence length="442" mass="51876">MYEDTEFLKGLEEKYKISKKTEYESHVNFQEAINQPYQRWYPYREGYSYLLIDKIISDNNIKGNLLDPFVGSGSSLLAGRKNGLRTFGIDVNPLSAFISNVENRIYSDQNITDIEEIQKQFLTEEQDKKYRKTNFDLATKYFNHDILQSLLQFKENIQSIEDNYVRDIFYLSWLSILESVSNVKKEGNGLKYRNRKRNKKGYINIPIEEWEKEKFPENKFEYIKSELLSKIYDILFDLRNYPIEAAEPKIYVGDSIDITHDFDDVFQLTIFSPPYVNFFDYFEIHKIELWMGDFVDSRTEFSNLKKTGFRSTSSALGYKEISYKNKSVEHLVSLISEKKLWSNKIPEVIEGYFDDMQALLINIFNKTEQNGYVCIIVGNSAYGGILVPTDLLIAEIAENIGFSVEEIIETRHLTTSPQQRTKLNDVLEHMRESIIVLKKKEY</sequence>